<dbReference type="EMBL" id="KL198025">
    <property type="protein sequence ID" value="KDQ16984.1"/>
    <property type="molecule type" value="Genomic_DNA"/>
</dbReference>
<sequence>MDDWDNMLSALAPKPIRLLFANPPFDIGEVAKSAVQTQLALYEENQKKVHIHPNATATGSMFDTVAAKIADSIGDNPEEDAKLVLELPTTVTRKAIWKWDNLPYTVFRTVVASIADAEPERKRTKSESTSSLVEPNVDVDEWVVRNETWLRNRHAGADDWTRGLVKLSSHMDIVFPASMLTASARTIKRQGVSGFTLLDQKRAPSIQIQPSIDAFSNKFTELTGGLLKGLSWENVFVAGGIVAGSLFCVDDGNAIAKPEQWKHSDIDIYLYGLTPKEANEKIVHIFDVFKSNLEPNAPALVVRNSKTITFFSNYPTKRIQIVLKLVRDPKEVLLNFDLDICSLGWDGKEAWMLPRAVRALETGYNVFTMNLINGHYLGDRRATQEQRVFKYANKGYGIRILPSYIEALSKIDPQKIVFDIPVPTLDIDAAAAGARFWTNRTIKRYGHLRGKHLSYFESSPYHTRTLKSHLPVFTHAMLEEKIQNTADPSGRSCLSGFTLFMRHVALWEAEAAGEIVIQEDVWASTDYGEGLAAIGYDDAPQFTWDADFTVSGLINALDAFNTKEVNALEQNLKSAEIDFDGLPSRVLRRISYAPSVGEIFVTEKDIVIPIWAPVSFVGFANDLARAALQDKGLEAYDILTPAMPGTDNDQLGLGLKLVYWHISRITMWQQIDRRIDEMFEICWSFHRAFERLEAEGGCLDLFQRQLSQRTVRATPQDEHEAFAYWISREPLEFDTNWYGPLGQGFSRDAEDEDED</sequence>
<dbReference type="PANTHER" id="PTHR43558">
    <property type="entry name" value="REDUCTASE, PUTATIVE (AFU_ORTHOLOGUE AFUA_3G10540)-RELATED"/>
    <property type="match status" value="1"/>
</dbReference>
<reference evidence="2" key="1">
    <citation type="journal article" date="2014" name="Proc. Natl. Acad. Sci. U.S.A.">
        <title>Extensive sampling of basidiomycete genomes demonstrates inadequacy of the white-rot/brown-rot paradigm for wood decay fungi.</title>
        <authorList>
            <person name="Riley R."/>
            <person name="Salamov A.A."/>
            <person name="Brown D.W."/>
            <person name="Nagy L.G."/>
            <person name="Floudas D."/>
            <person name="Held B.W."/>
            <person name="Levasseur A."/>
            <person name="Lombard V."/>
            <person name="Morin E."/>
            <person name="Otillar R."/>
            <person name="Lindquist E.A."/>
            <person name="Sun H."/>
            <person name="LaButti K.M."/>
            <person name="Schmutz J."/>
            <person name="Jabbour D."/>
            <person name="Luo H."/>
            <person name="Baker S.E."/>
            <person name="Pisabarro A.G."/>
            <person name="Walton J.D."/>
            <person name="Blanchette R.A."/>
            <person name="Henrissat B."/>
            <person name="Martin F."/>
            <person name="Cullen D."/>
            <person name="Hibbett D.S."/>
            <person name="Grigoriev I.V."/>
        </authorList>
    </citation>
    <scope>NUCLEOTIDE SEQUENCE [LARGE SCALE GENOMIC DNA]</scope>
    <source>
        <strain evidence="2">FD-172 SS1</strain>
    </source>
</reference>
<dbReference type="InterPro" id="IPR053354">
    <property type="entry name" value="MGDG_epimerase"/>
</dbReference>
<evidence type="ECO:0000313" key="1">
    <source>
        <dbReference type="EMBL" id="KDQ16984.1"/>
    </source>
</evidence>
<protein>
    <submittedName>
        <fullName evidence="1">Uncharacterized protein</fullName>
    </submittedName>
</protein>
<proteinExistence type="predicted"/>
<dbReference type="OrthoDB" id="539213at2759"/>
<dbReference type="PANTHER" id="PTHR43558:SF6">
    <property type="entry name" value="REDUCTASE, PUTATIVE (AFU_ORTHOLOGUE AFUA_3G10540)-RELATED"/>
    <property type="match status" value="1"/>
</dbReference>
<dbReference type="Proteomes" id="UP000027195">
    <property type="component" value="Unassembled WGS sequence"/>
</dbReference>
<dbReference type="STRING" id="930990.A0A067MN65"/>
<dbReference type="InParanoid" id="A0A067MN65"/>
<name>A0A067MN65_BOTB1</name>
<keyword evidence="2" id="KW-1185">Reference proteome</keyword>
<evidence type="ECO:0000313" key="2">
    <source>
        <dbReference type="Proteomes" id="UP000027195"/>
    </source>
</evidence>
<dbReference type="AlphaFoldDB" id="A0A067MN65"/>
<organism evidence="1 2">
    <name type="scientific">Botryobasidium botryosum (strain FD-172 SS1)</name>
    <dbReference type="NCBI Taxonomy" id="930990"/>
    <lineage>
        <taxon>Eukaryota</taxon>
        <taxon>Fungi</taxon>
        <taxon>Dikarya</taxon>
        <taxon>Basidiomycota</taxon>
        <taxon>Agaricomycotina</taxon>
        <taxon>Agaricomycetes</taxon>
        <taxon>Cantharellales</taxon>
        <taxon>Botryobasidiaceae</taxon>
        <taxon>Botryobasidium</taxon>
    </lineage>
</organism>
<dbReference type="HOGENOM" id="CLU_011775_0_0_1"/>
<accession>A0A067MN65</accession>
<gene>
    <name evidence="1" type="ORF">BOTBODRAFT_172593</name>
</gene>